<keyword evidence="4" id="KW-0472">Membrane</keyword>
<dbReference type="eggNOG" id="ENOG502RCTR">
    <property type="taxonomic scope" value="Eukaryota"/>
</dbReference>
<evidence type="ECO:0000313" key="7">
    <source>
        <dbReference type="Proteomes" id="UP000054560"/>
    </source>
</evidence>
<dbReference type="RefSeq" id="XP_014152731.1">
    <property type="nucleotide sequence ID" value="XM_014297256.1"/>
</dbReference>
<feature type="transmembrane region" description="Helical" evidence="4">
    <location>
        <begin position="30"/>
        <end position="50"/>
    </location>
</feature>
<dbReference type="Gene3D" id="3.20.20.70">
    <property type="entry name" value="Aldolase class I"/>
    <property type="match status" value="1"/>
</dbReference>
<keyword evidence="4" id="KW-1133">Transmembrane helix</keyword>
<dbReference type="PANTHER" id="PTHR35273:SF2">
    <property type="entry name" value="ALPHA-GALACTOSIDASE"/>
    <property type="match status" value="1"/>
</dbReference>
<dbReference type="PROSITE" id="PS00022">
    <property type="entry name" value="EGF_1"/>
    <property type="match status" value="1"/>
</dbReference>
<dbReference type="InterPro" id="IPR013785">
    <property type="entry name" value="Aldolase_TIM"/>
</dbReference>
<feature type="region of interest" description="Disordered" evidence="3">
    <location>
        <begin position="59"/>
        <end position="110"/>
    </location>
</feature>
<dbReference type="InterPro" id="IPR017853">
    <property type="entry name" value="GH"/>
</dbReference>
<dbReference type="EMBL" id="KQ242415">
    <property type="protein sequence ID" value="KNC78829.1"/>
    <property type="molecule type" value="Genomic_DNA"/>
</dbReference>
<dbReference type="InterPro" id="IPR000742">
    <property type="entry name" value="EGF"/>
</dbReference>
<feature type="domain" description="EGF-like" evidence="5">
    <location>
        <begin position="415"/>
        <end position="448"/>
    </location>
</feature>
<dbReference type="Pfam" id="PF07974">
    <property type="entry name" value="EGF_2"/>
    <property type="match status" value="1"/>
</dbReference>
<dbReference type="AlphaFoldDB" id="A0A0L0FQ33"/>
<dbReference type="Gene3D" id="2.10.25.10">
    <property type="entry name" value="Laminin"/>
    <property type="match status" value="1"/>
</dbReference>
<keyword evidence="4" id="KW-0812">Transmembrane</keyword>
<dbReference type="STRING" id="667725.A0A0L0FQ33"/>
<dbReference type="CDD" id="cd00055">
    <property type="entry name" value="EGF_Lam"/>
    <property type="match status" value="1"/>
</dbReference>
<feature type="compositionally biased region" description="Polar residues" evidence="3">
    <location>
        <begin position="1"/>
        <end position="19"/>
    </location>
</feature>
<feature type="disulfide bond" evidence="2">
    <location>
        <begin position="419"/>
        <end position="429"/>
    </location>
</feature>
<dbReference type="InterPro" id="IPR004352">
    <property type="entry name" value="GH114_TIM-barrel"/>
</dbReference>
<proteinExistence type="predicted"/>
<reference evidence="6 7" key="1">
    <citation type="submission" date="2011-02" db="EMBL/GenBank/DDBJ databases">
        <title>The Genome Sequence of Sphaeroforma arctica JP610.</title>
        <authorList>
            <consortium name="The Broad Institute Genome Sequencing Platform"/>
            <person name="Russ C."/>
            <person name="Cuomo C."/>
            <person name="Young S.K."/>
            <person name="Zeng Q."/>
            <person name="Gargeya S."/>
            <person name="Alvarado L."/>
            <person name="Berlin A."/>
            <person name="Chapman S.B."/>
            <person name="Chen Z."/>
            <person name="Freedman E."/>
            <person name="Gellesch M."/>
            <person name="Goldberg J."/>
            <person name="Griggs A."/>
            <person name="Gujja S."/>
            <person name="Heilman E."/>
            <person name="Heiman D."/>
            <person name="Howarth C."/>
            <person name="Mehta T."/>
            <person name="Neiman D."/>
            <person name="Pearson M."/>
            <person name="Roberts A."/>
            <person name="Saif S."/>
            <person name="Shea T."/>
            <person name="Shenoy N."/>
            <person name="Sisk P."/>
            <person name="Stolte C."/>
            <person name="Sykes S."/>
            <person name="White J."/>
            <person name="Yandava C."/>
            <person name="Burger G."/>
            <person name="Gray M.W."/>
            <person name="Holland P.W.H."/>
            <person name="King N."/>
            <person name="Lang F.B.F."/>
            <person name="Roger A.J."/>
            <person name="Ruiz-Trillo I."/>
            <person name="Haas B."/>
            <person name="Nusbaum C."/>
            <person name="Birren B."/>
        </authorList>
    </citation>
    <scope>NUCLEOTIDE SEQUENCE [LARGE SCALE GENOMIC DNA]</scope>
    <source>
        <strain evidence="6 7">JP610</strain>
    </source>
</reference>
<feature type="disulfide bond" evidence="2">
    <location>
        <begin position="438"/>
        <end position="447"/>
    </location>
</feature>
<evidence type="ECO:0000256" key="2">
    <source>
        <dbReference type="PROSITE-ProRule" id="PRU00076"/>
    </source>
</evidence>
<feature type="region of interest" description="Disordered" evidence="3">
    <location>
        <begin position="1"/>
        <end position="21"/>
    </location>
</feature>
<evidence type="ECO:0000313" key="6">
    <source>
        <dbReference type="EMBL" id="KNC78829.1"/>
    </source>
</evidence>
<name>A0A0L0FQ33_9EUKA</name>
<dbReference type="PROSITE" id="PS50026">
    <property type="entry name" value="EGF_3"/>
    <property type="match status" value="1"/>
</dbReference>
<protein>
    <recommendedName>
        <fullName evidence="5">EGF-like domain-containing protein</fullName>
    </recommendedName>
</protein>
<dbReference type="Pfam" id="PF03537">
    <property type="entry name" value="Glyco_hydro_114"/>
    <property type="match status" value="1"/>
</dbReference>
<feature type="compositionally biased region" description="Polar residues" evidence="3">
    <location>
        <begin position="72"/>
        <end position="87"/>
    </location>
</feature>
<accession>A0A0L0FQ33</accession>
<dbReference type="PANTHER" id="PTHR35273">
    <property type="entry name" value="ALPHA-1,4 POLYGALACTOSAMINIDASE, PUTATIVE (AFU_ORTHOLOGUE AFUA_3G07890)-RELATED"/>
    <property type="match status" value="1"/>
</dbReference>
<dbReference type="SUPFAM" id="SSF51445">
    <property type="entry name" value="(Trans)glycosidases"/>
    <property type="match status" value="1"/>
</dbReference>
<organism evidence="6 7">
    <name type="scientific">Sphaeroforma arctica JP610</name>
    <dbReference type="NCBI Taxonomy" id="667725"/>
    <lineage>
        <taxon>Eukaryota</taxon>
        <taxon>Ichthyosporea</taxon>
        <taxon>Ichthyophonida</taxon>
        <taxon>Sphaeroforma</taxon>
    </lineage>
</organism>
<dbReference type="InterPro" id="IPR002049">
    <property type="entry name" value="LE_dom"/>
</dbReference>
<evidence type="ECO:0000256" key="4">
    <source>
        <dbReference type="SAM" id="Phobius"/>
    </source>
</evidence>
<dbReference type="InterPro" id="IPR013111">
    <property type="entry name" value="EGF_extracell"/>
</dbReference>
<evidence type="ECO:0000259" key="5">
    <source>
        <dbReference type="PROSITE" id="PS50026"/>
    </source>
</evidence>
<feature type="compositionally biased region" description="Low complexity" evidence="3">
    <location>
        <begin position="59"/>
        <end position="71"/>
    </location>
</feature>
<keyword evidence="7" id="KW-1185">Reference proteome</keyword>
<keyword evidence="2" id="KW-0245">EGF-like domain</keyword>
<dbReference type="Proteomes" id="UP000054560">
    <property type="component" value="Unassembled WGS sequence"/>
</dbReference>
<comment type="caution">
    <text evidence="2">Lacks conserved residue(s) required for the propagation of feature annotation.</text>
</comment>
<dbReference type="OrthoDB" id="2108802at2759"/>
<gene>
    <name evidence="6" type="ORF">SARC_08746</name>
</gene>
<evidence type="ECO:0000256" key="3">
    <source>
        <dbReference type="SAM" id="MobiDB-lite"/>
    </source>
</evidence>
<keyword evidence="1 2" id="KW-1015">Disulfide bond</keyword>
<evidence type="ECO:0000256" key="1">
    <source>
        <dbReference type="ARBA" id="ARBA00023157"/>
    </source>
</evidence>
<dbReference type="GeneID" id="25909250"/>
<sequence>MVQSFYSTESNTKDATGSNTKRRCTKPVQIAIVVTAVLLIAGIIIGALAATGTFSSSSSSASAQGSVQSEAPTTSLPQSTEPISFTEVTPPLPSATSPLPTPPSESEIAQMKPRIEVLENLTVSWAEWRAQCGDGVCGEGEWCRTCPQDCPCTAIPGNGVCEDGENGVTDPDDCLKMNSVCGNGICEDWSSMGYHNFYESPYNCPIDCPLEEECGNGICESTESCFRCSVDCGVCAPTCGDGECNESVGETCTTCKRDCGLCEAISNDNICAWPKETSGTTPSDCIPANIQNSVVMPFGVIYATLGETSPEQVPYEDSDCDSTETYLPNGWKIADNNQHSKEVAAAYPFATPCVVLSDGTVLTTKGSNATYCHPVPLVITTHSDRRVSVQFLTELCPARILIEQIDSVLRAPGFTAKACPANCNGHGSCDPINGKCTCDSRYTGTECGRIMGDISIPANLENVERFRPQKGIRWQWQLQDTIDESHDVPLYDVDIDTPASTIASLHAAGRKVMCYFSAGSYEDWRMDRALFPEFIKGGPLMFGEGDVFTDEAWLDIRRIDIIAPIMMDRLDAAKAKGCDALEFDNPDVIIHEHGLEGNIDLTLQLQFDIWGVRQAHARGMSVALKNSNEFAFLLSDTYDMVVNEEAFINGNIDNYWPFLHRNKPVLNTEYFTSRCFYCATAKAMGVSTIKKRPDLDSCMVDCTMDIPLSVTSVCDDIGFHTAGKAKFPANADGWCPMTENTDIAECANTRFGECEPSYGY</sequence>